<dbReference type="AlphaFoldDB" id="A0A0F9V5X9"/>
<evidence type="ECO:0000259" key="1">
    <source>
        <dbReference type="Pfam" id="PF03551"/>
    </source>
</evidence>
<dbReference type="InterPro" id="IPR005149">
    <property type="entry name" value="Tscrpt_reg_PadR_N"/>
</dbReference>
<accession>A0A0F9V5X9</accession>
<dbReference type="InterPro" id="IPR036390">
    <property type="entry name" value="WH_DNA-bd_sf"/>
</dbReference>
<proteinExistence type="predicted"/>
<dbReference type="PANTHER" id="PTHR33169">
    <property type="entry name" value="PADR-FAMILY TRANSCRIPTIONAL REGULATOR"/>
    <property type="match status" value="1"/>
</dbReference>
<protein>
    <recommendedName>
        <fullName evidence="1">Transcription regulator PadR N-terminal domain-containing protein</fullName>
    </recommendedName>
</protein>
<reference evidence="2" key="1">
    <citation type="journal article" date="2015" name="Nature">
        <title>Complex archaea that bridge the gap between prokaryotes and eukaryotes.</title>
        <authorList>
            <person name="Spang A."/>
            <person name="Saw J.H."/>
            <person name="Jorgensen S.L."/>
            <person name="Zaremba-Niedzwiedzka K."/>
            <person name="Martijn J."/>
            <person name="Lind A.E."/>
            <person name="van Eijk R."/>
            <person name="Schleper C."/>
            <person name="Guy L."/>
            <person name="Ettema T.J."/>
        </authorList>
    </citation>
    <scope>NUCLEOTIDE SEQUENCE</scope>
</reference>
<dbReference type="EMBL" id="LAZR01000073">
    <property type="protein sequence ID" value="KKN95112.1"/>
    <property type="molecule type" value="Genomic_DNA"/>
</dbReference>
<feature type="domain" description="Transcription regulator PadR N-terminal" evidence="1">
    <location>
        <begin position="26"/>
        <end position="98"/>
    </location>
</feature>
<name>A0A0F9V5X9_9ZZZZ</name>
<dbReference type="InterPro" id="IPR036388">
    <property type="entry name" value="WH-like_DNA-bd_sf"/>
</dbReference>
<dbReference type="InterPro" id="IPR052509">
    <property type="entry name" value="Metal_resp_DNA-bind_regulator"/>
</dbReference>
<evidence type="ECO:0000313" key="2">
    <source>
        <dbReference type="EMBL" id="KKN95112.1"/>
    </source>
</evidence>
<comment type="caution">
    <text evidence="2">The sequence shown here is derived from an EMBL/GenBank/DDBJ whole genome shotgun (WGS) entry which is preliminary data.</text>
</comment>
<gene>
    <name evidence="2" type="ORF">LCGC14_0181810</name>
</gene>
<dbReference type="Pfam" id="PF03551">
    <property type="entry name" value="PadR"/>
    <property type="match status" value="1"/>
</dbReference>
<dbReference type="Gene3D" id="1.10.10.10">
    <property type="entry name" value="Winged helix-like DNA-binding domain superfamily/Winged helix DNA-binding domain"/>
    <property type="match status" value="1"/>
</dbReference>
<dbReference type="PANTHER" id="PTHR33169:SF14">
    <property type="entry name" value="TRANSCRIPTIONAL REGULATOR RV3488"/>
    <property type="match status" value="1"/>
</dbReference>
<sequence length="118" mass="13182">MVPSVERDGAMAMSSDLMRATIEMMLLALLKDSACHGYELAKRAHRRSGGAVHWLEGSLYPTLRRLHEKGMVTAKWEGPAAGRRRKVYSLTARGRRELVVRAAEWATFARGTKSILSQ</sequence>
<organism evidence="2">
    <name type="scientific">marine sediment metagenome</name>
    <dbReference type="NCBI Taxonomy" id="412755"/>
    <lineage>
        <taxon>unclassified sequences</taxon>
        <taxon>metagenomes</taxon>
        <taxon>ecological metagenomes</taxon>
    </lineage>
</organism>
<dbReference type="SUPFAM" id="SSF46785">
    <property type="entry name" value="Winged helix' DNA-binding domain"/>
    <property type="match status" value="1"/>
</dbReference>